<dbReference type="InterPro" id="IPR013083">
    <property type="entry name" value="Znf_RING/FYVE/PHD"/>
</dbReference>
<dbReference type="GO" id="GO:0008270">
    <property type="term" value="F:zinc ion binding"/>
    <property type="evidence" value="ECO:0007669"/>
    <property type="project" value="UniProtKB-KW"/>
</dbReference>
<evidence type="ECO:0000256" key="1">
    <source>
        <dbReference type="ARBA" id="ARBA00022723"/>
    </source>
</evidence>
<comment type="caution">
    <text evidence="9">The sequence shown here is derived from an EMBL/GenBank/DDBJ whole genome shotgun (WGS) entry which is preliminary data.</text>
</comment>
<feature type="domain" description="RING-type" evidence="7">
    <location>
        <begin position="20"/>
        <end position="63"/>
    </location>
</feature>
<dbReference type="SMART" id="SM00336">
    <property type="entry name" value="BBOX"/>
    <property type="match status" value="2"/>
</dbReference>
<dbReference type="InterPro" id="IPR011042">
    <property type="entry name" value="6-blade_b-propeller_TolB-like"/>
</dbReference>
<dbReference type="SMART" id="SM00184">
    <property type="entry name" value="RING"/>
    <property type="match status" value="1"/>
</dbReference>
<name>A0AAD9KZV7_RIDPI</name>
<evidence type="ECO:0000256" key="5">
    <source>
        <dbReference type="PROSITE-ProRule" id="PRU00024"/>
    </source>
</evidence>
<dbReference type="CDD" id="cd19756">
    <property type="entry name" value="Bbox2"/>
    <property type="match status" value="1"/>
</dbReference>
<gene>
    <name evidence="9" type="ORF">NP493_447g04045</name>
</gene>
<dbReference type="PROSITE" id="PS50119">
    <property type="entry name" value="ZF_BBOX"/>
    <property type="match status" value="2"/>
</dbReference>
<evidence type="ECO:0000313" key="9">
    <source>
        <dbReference type="EMBL" id="KAK2180347.1"/>
    </source>
</evidence>
<sequence length="655" mass="74012">MDDSGNSQLPEVISEEFLTCKICLQAYHQPKILACLHSFCRKCLHDHAGKDDKVSDITCPLCRQVTPIPPPGGVVKLKDNFFINNLRETVDLSQNAKPKFMTPSCDSCRNRGDMRPSHMRCLNCNELLCKDCISAHERLTLTKNHKLVAPDAVVESSPCIEADSGPNPSMCKDHPDDVCKLYCNRCQTLICVTCKLTTHDGHPCCGLTTAAAEARDLLTQQLSALRQRHAEYGHLMENWQTYEREIDQQKHTLVSRLDRRRRELHTFIDGWHYASMQQLKAICHNERKMASTKIHTIDVRQEALLAVIQLTEHIVSHTHQRKLLVLQEQLSCDINALRKENINDLRLIQKSVLKFESGTQVLNFDKFGTLTESHEKVITSQWVKQVQTLTFVCGFETRPECSGSKYDASSIAVSGFNDHLVVTDRQLDRVTMYTARGERVQFINTARFGKAVCAVAMSTGDIVFCRDKSSMCVFDSSIRQKHIIRESTARPCNLTVAPNNDLYALDYGLRTVTRFCSKTYKCVGRMAVNYKKRSVWDSIAVTSKGNVYVCAYAQHSLYEYTPTGQLLARYGRQGTNDPGDLDSPRGLCIDQHDNVIVADTNNSRVQMLTPYGAWSLLRLPEGSTLRSPTDVAVDSRGRLYILEKCGAVKVFDYRL</sequence>
<protein>
    <submittedName>
        <fullName evidence="9">Uncharacterized protein</fullName>
    </submittedName>
</protein>
<dbReference type="Gene3D" id="4.10.830.40">
    <property type="match status" value="1"/>
</dbReference>
<keyword evidence="2" id="KW-0677">Repeat</keyword>
<evidence type="ECO:0000256" key="2">
    <source>
        <dbReference type="ARBA" id="ARBA00022737"/>
    </source>
</evidence>
<proteinExistence type="predicted"/>
<dbReference type="Gene3D" id="3.30.40.10">
    <property type="entry name" value="Zinc/RING finger domain, C3HC4 (zinc finger)"/>
    <property type="match status" value="1"/>
</dbReference>
<dbReference type="InterPro" id="IPR001841">
    <property type="entry name" value="Znf_RING"/>
</dbReference>
<feature type="domain" description="B box-type" evidence="8">
    <location>
        <begin position="105"/>
        <end position="150"/>
    </location>
</feature>
<keyword evidence="10" id="KW-1185">Reference proteome</keyword>
<dbReference type="Gene3D" id="3.30.160.60">
    <property type="entry name" value="Classic Zinc Finger"/>
    <property type="match status" value="1"/>
</dbReference>
<dbReference type="InterPro" id="IPR017907">
    <property type="entry name" value="Znf_RING_CS"/>
</dbReference>
<dbReference type="Pfam" id="PF01436">
    <property type="entry name" value="NHL"/>
    <property type="match status" value="1"/>
</dbReference>
<reference evidence="9" key="1">
    <citation type="journal article" date="2023" name="Mol. Biol. Evol.">
        <title>Third-Generation Sequencing Reveals the Adaptive Role of the Epigenome in Three Deep-Sea Polychaetes.</title>
        <authorList>
            <person name="Perez M."/>
            <person name="Aroh O."/>
            <person name="Sun Y."/>
            <person name="Lan Y."/>
            <person name="Juniper S.K."/>
            <person name="Young C.R."/>
            <person name="Angers B."/>
            <person name="Qian P.Y."/>
        </authorList>
    </citation>
    <scope>NUCLEOTIDE SEQUENCE</scope>
    <source>
        <strain evidence="9">R07B-5</strain>
    </source>
</reference>
<dbReference type="InterPro" id="IPR018957">
    <property type="entry name" value="Znf_C3HC4_RING-type"/>
</dbReference>
<dbReference type="CDD" id="cd05819">
    <property type="entry name" value="NHL"/>
    <property type="match status" value="1"/>
</dbReference>
<dbReference type="PROSITE" id="PS00518">
    <property type="entry name" value="ZF_RING_1"/>
    <property type="match status" value="1"/>
</dbReference>
<dbReference type="SUPFAM" id="SSF101898">
    <property type="entry name" value="NHL repeat"/>
    <property type="match status" value="1"/>
</dbReference>
<evidence type="ECO:0000256" key="4">
    <source>
        <dbReference type="ARBA" id="ARBA00022833"/>
    </source>
</evidence>
<dbReference type="InterPro" id="IPR047153">
    <property type="entry name" value="TRIM45/56/19-like"/>
</dbReference>
<dbReference type="InterPro" id="IPR000315">
    <property type="entry name" value="Znf_B-box"/>
</dbReference>
<evidence type="ECO:0000259" key="8">
    <source>
        <dbReference type="PROSITE" id="PS50119"/>
    </source>
</evidence>
<accession>A0AAD9KZV7</accession>
<feature type="domain" description="B box-type" evidence="8">
    <location>
        <begin position="166"/>
        <end position="202"/>
    </location>
</feature>
<dbReference type="PANTHER" id="PTHR25462:SF301">
    <property type="entry name" value="E3 UBIQUITIN-PROTEIN LIGASE TRIM56-LIKE"/>
    <property type="match status" value="1"/>
</dbReference>
<evidence type="ECO:0000259" key="7">
    <source>
        <dbReference type="PROSITE" id="PS50089"/>
    </source>
</evidence>
<keyword evidence="1" id="KW-0479">Metal-binding</keyword>
<organism evidence="9 10">
    <name type="scientific">Ridgeia piscesae</name>
    <name type="common">Tubeworm</name>
    <dbReference type="NCBI Taxonomy" id="27915"/>
    <lineage>
        <taxon>Eukaryota</taxon>
        <taxon>Metazoa</taxon>
        <taxon>Spiralia</taxon>
        <taxon>Lophotrochozoa</taxon>
        <taxon>Annelida</taxon>
        <taxon>Polychaeta</taxon>
        <taxon>Sedentaria</taxon>
        <taxon>Canalipalpata</taxon>
        <taxon>Sabellida</taxon>
        <taxon>Siboglinidae</taxon>
        <taxon>Ridgeia</taxon>
    </lineage>
</organism>
<dbReference type="SUPFAM" id="SSF57845">
    <property type="entry name" value="B-box zinc-binding domain"/>
    <property type="match status" value="1"/>
</dbReference>
<keyword evidence="3 5" id="KW-0863">Zinc-finger</keyword>
<evidence type="ECO:0000256" key="6">
    <source>
        <dbReference type="PROSITE-ProRule" id="PRU00504"/>
    </source>
</evidence>
<dbReference type="SUPFAM" id="SSF57850">
    <property type="entry name" value="RING/U-box"/>
    <property type="match status" value="1"/>
</dbReference>
<dbReference type="AlphaFoldDB" id="A0AAD9KZV7"/>
<dbReference type="PROSITE" id="PS50089">
    <property type="entry name" value="ZF_RING_2"/>
    <property type="match status" value="1"/>
</dbReference>
<dbReference type="InterPro" id="IPR001258">
    <property type="entry name" value="NHL_repeat"/>
</dbReference>
<keyword evidence="4" id="KW-0862">Zinc</keyword>
<dbReference type="Pfam" id="PF00643">
    <property type="entry name" value="zf-B_box"/>
    <property type="match status" value="1"/>
</dbReference>
<evidence type="ECO:0000256" key="3">
    <source>
        <dbReference type="ARBA" id="ARBA00022771"/>
    </source>
</evidence>
<dbReference type="PANTHER" id="PTHR25462">
    <property type="entry name" value="BONUS, ISOFORM C-RELATED"/>
    <property type="match status" value="1"/>
</dbReference>
<dbReference type="PROSITE" id="PS51125">
    <property type="entry name" value="NHL"/>
    <property type="match status" value="1"/>
</dbReference>
<feature type="repeat" description="NHL" evidence="6">
    <location>
        <begin position="577"/>
        <end position="611"/>
    </location>
</feature>
<dbReference type="Pfam" id="PF00097">
    <property type="entry name" value="zf-C3HC4"/>
    <property type="match status" value="1"/>
</dbReference>
<dbReference type="Gene3D" id="2.120.10.30">
    <property type="entry name" value="TolB, C-terminal domain"/>
    <property type="match status" value="1"/>
</dbReference>
<evidence type="ECO:0000313" key="10">
    <source>
        <dbReference type="Proteomes" id="UP001209878"/>
    </source>
</evidence>
<dbReference type="EMBL" id="JAODUO010000447">
    <property type="protein sequence ID" value="KAK2180347.1"/>
    <property type="molecule type" value="Genomic_DNA"/>
</dbReference>
<dbReference type="Proteomes" id="UP001209878">
    <property type="component" value="Unassembled WGS sequence"/>
</dbReference>